<dbReference type="RefSeq" id="WP_211863927.1">
    <property type="nucleotide sequence ID" value="NZ_JAAEDM010000075.1"/>
</dbReference>
<dbReference type="Pfam" id="PF04577">
    <property type="entry name" value="Glyco_transf_61"/>
    <property type="match status" value="1"/>
</dbReference>
<dbReference type="Proteomes" id="UP001138751">
    <property type="component" value="Unassembled WGS sequence"/>
</dbReference>
<dbReference type="GO" id="GO:0016757">
    <property type="term" value="F:glycosyltransferase activity"/>
    <property type="evidence" value="ECO:0007669"/>
    <property type="project" value="InterPro"/>
</dbReference>
<gene>
    <name evidence="2" type="ORF">GXW76_20290</name>
</gene>
<dbReference type="InterPro" id="IPR049625">
    <property type="entry name" value="Glyco_transf_61_cat"/>
</dbReference>
<reference evidence="2" key="2">
    <citation type="journal article" date="2021" name="Syst. Appl. Microbiol.">
        <title>Roseomonas hellenica sp. nov., isolated from roots of wild-growing Alkanna tinctoria.</title>
        <authorList>
            <person name="Rat A."/>
            <person name="Naranjo H.D."/>
            <person name="Lebbe L."/>
            <person name="Cnockaert M."/>
            <person name="Krigas N."/>
            <person name="Grigoriadou K."/>
            <person name="Maloupa E."/>
            <person name="Willems A."/>
        </authorList>
    </citation>
    <scope>NUCLEOTIDE SEQUENCE</scope>
    <source>
        <strain evidence="2">LMG 31231</strain>
    </source>
</reference>
<evidence type="ECO:0000313" key="2">
    <source>
        <dbReference type="EMBL" id="MBR0673522.1"/>
    </source>
</evidence>
<sequence length="317" mass="35382">MPEQPATGLVARPVPEAIATRAIRRPADPVVPYQFGVFDRAGEPVDFARLRREWPRSKTINPTGVAETPIERRAGTFIYGGVLINQYGHFLLESLARCWAWRTRTTEPVVFHCERPELLPWQAEALRAFGLDRSDIVFVTRCIAFERLVVPQPGYVISSFFHTEHMRALAVTPYEPLGGRKLWISRSRLGEGALGTFENERELEALLQERGWTLLHPQELSFTDQIRSFAGAVRLAGIEGSALHSIVHVQDFRGTVGIVPRTPAGRLNSRNYDLIAKTKGLRQHIYPGPIAQVSGPGAFGRLAIGDVPGCVRFLDEL</sequence>
<reference evidence="2" key="1">
    <citation type="submission" date="2020-01" db="EMBL/GenBank/DDBJ databases">
        <authorList>
            <person name="Rat A."/>
        </authorList>
    </citation>
    <scope>NUCLEOTIDE SEQUENCE</scope>
    <source>
        <strain evidence="2">LMG 31231</strain>
    </source>
</reference>
<name>A0A9X9X293_9PROT</name>
<accession>A0A9X9X293</accession>
<protein>
    <submittedName>
        <fullName evidence="2">Glycosyltransferase family 61 protein</fullName>
    </submittedName>
</protein>
<feature type="domain" description="Glycosyltransferase 61 catalytic" evidence="1">
    <location>
        <begin position="87"/>
        <end position="248"/>
    </location>
</feature>
<comment type="caution">
    <text evidence="2">The sequence shown here is derived from an EMBL/GenBank/DDBJ whole genome shotgun (WGS) entry which is preliminary data.</text>
</comment>
<dbReference type="EMBL" id="JAAEDM010000075">
    <property type="protein sequence ID" value="MBR0673522.1"/>
    <property type="molecule type" value="Genomic_DNA"/>
</dbReference>
<dbReference type="AlphaFoldDB" id="A0A9X9X293"/>
<evidence type="ECO:0000313" key="3">
    <source>
        <dbReference type="Proteomes" id="UP001138751"/>
    </source>
</evidence>
<keyword evidence="3" id="KW-1185">Reference proteome</keyword>
<proteinExistence type="predicted"/>
<organism evidence="2 3">
    <name type="scientific">Neoroseomonas soli</name>
    <dbReference type="NCBI Taxonomy" id="1081025"/>
    <lineage>
        <taxon>Bacteria</taxon>
        <taxon>Pseudomonadati</taxon>
        <taxon>Pseudomonadota</taxon>
        <taxon>Alphaproteobacteria</taxon>
        <taxon>Acetobacterales</taxon>
        <taxon>Acetobacteraceae</taxon>
        <taxon>Neoroseomonas</taxon>
    </lineage>
</organism>
<evidence type="ECO:0000259" key="1">
    <source>
        <dbReference type="Pfam" id="PF04577"/>
    </source>
</evidence>